<dbReference type="Proteomes" id="UP000216063">
    <property type="component" value="Unassembled WGS sequence"/>
</dbReference>
<evidence type="ECO:0000313" key="1">
    <source>
        <dbReference type="EMBL" id="OYN82966.1"/>
    </source>
</evidence>
<accession>A0A255DUC6</accession>
<dbReference type="AlphaFoldDB" id="A0A255DUC6"/>
<dbReference type="EMBL" id="NOZR01000001">
    <property type="protein sequence ID" value="OYN82966.1"/>
    <property type="molecule type" value="Genomic_DNA"/>
</dbReference>
<proteinExistence type="predicted"/>
<comment type="caution">
    <text evidence="1">The sequence shown here is derived from an EMBL/GenBank/DDBJ whole genome shotgun (WGS) entry which is preliminary data.</text>
</comment>
<sequence>MAVLEGFFMQQHSNDETRMRQCAEGVLVALKRCTMNAASGEIAQASQRHQLNSWRVSQALVRLAQEVDPEADSNATAVARFEWGALLARRARP</sequence>
<dbReference type="RefSeq" id="WP_094475822.1">
    <property type="nucleotide sequence ID" value="NZ_JACKSC010000388.1"/>
</dbReference>
<keyword evidence="2" id="KW-1185">Reference proteome</keyword>
<evidence type="ECO:0008006" key="3">
    <source>
        <dbReference type="Google" id="ProtNLM"/>
    </source>
</evidence>
<reference evidence="1 2" key="1">
    <citation type="submission" date="2017-07" db="EMBL/GenBank/DDBJ databases">
        <title>The new phylogeny of genus Mycobacterium.</title>
        <authorList>
            <person name="Tortoli E."/>
            <person name="Trovato A."/>
            <person name="Cirillo D.M."/>
        </authorList>
    </citation>
    <scope>NUCLEOTIDE SEQUENCE [LARGE SCALE GENOMIC DNA]</scope>
    <source>
        <strain evidence="1 2">ATCC 33027</strain>
    </source>
</reference>
<gene>
    <name evidence="1" type="ORF">CG716_01860</name>
</gene>
<dbReference type="OrthoDB" id="4466580at2"/>
<organism evidence="1 2">
    <name type="scientific">Mycolicibacterium sphagni</name>
    <dbReference type="NCBI Taxonomy" id="1786"/>
    <lineage>
        <taxon>Bacteria</taxon>
        <taxon>Bacillati</taxon>
        <taxon>Actinomycetota</taxon>
        <taxon>Actinomycetes</taxon>
        <taxon>Mycobacteriales</taxon>
        <taxon>Mycobacteriaceae</taxon>
        <taxon>Mycolicibacterium</taxon>
    </lineage>
</organism>
<evidence type="ECO:0000313" key="2">
    <source>
        <dbReference type="Proteomes" id="UP000216063"/>
    </source>
</evidence>
<protein>
    <recommendedName>
        <fullName evidence="3">ANTAR domain-containing protein</fullName>
    </recommendedName>
</protein>
<name>A0A255DUC6_9MYCO</name>